<evidence type="ECO:0000256" key="6">
    <source>
        <dbReference type="ARBA" id="ARBA00023136"/>
    </source>
</evidence>
<evidence type="ECO:0000313" key="11">
    <source>
        <dbReference type="EMBL" id="PWN23612.1"/>
    </source>
</evidence>
<dbReference type="OrthoDB" id="3427at2759"/>
<feature type="coiled-coil region" evidence="8">
    <location>
        <begin position="159"/>
        <end position="186"/>
    </location>
</feature>
<protein>
    <recommendedName>
        <fullName evidence="10">GOLD domain-containing protein</fullName>
    </recommendedName>
</protein>
<evidence type="ECO:0000256" key="2">
    <source>
        <dbReference type="ARBA" id="ARBA00007104"/>
    </source>
</evidence>
<reference evidence="11 12" key="1">
    <citation type="journal article" date="2018" name="Mol. Biol. Evol.">
        <title>Broad Genomic Sampling Reveals a Smut Pathogenic Ancestry of the Fungal Clade Ustilaginomycotina.</title>
        <authorList>
            <person name="Kijpornyongpan T."/>
            <person name="Mondo S.J."/>
            <person name="Barry K."/>
            <person name="Sandor L."/>
            <person name="Lee J."/>
            <person name="Lipzen A."/>
            <person name="Pangilinan J."/>
            <person name="LaButti K."/>
            <person name="Hainaut M."/>
            <person name="Henrissat B."/>
            <person name="Grigoriev I.V."/>
            <person name="Spatafora J.W."/>
            <person name="Aime M.C."/>
        </authorList>
    </citation>
    <scope>NUCLEOTIDE SEQUENCE [LARGE SCALE GENOMIC DNA]</scope>
    <source>
        <strain evidence="11 12">MCA 4718</strain>
    </source>
</reference>
<dbReference type="InterPro" id="IPR015720">
    <property type="entry name" value="Emp24-like"/>
</dbReference>
<evidence type="ECO:0000256" key="7">
    <source>
        <dbReference type="RuleBase" id="RU003827"/>
    </source>
</evidence>
<organism evidence="11 12">
    <name type="scientific">Pseudomicrostroma glucosiphilum</name>
    <dbReference type="NCBI Taxonomy" id="1684307"/>
    <lineage>
        <taxon>Eukaryota</taxon>
        <taxon>Fungi</taxon>
        <taxon>Dikarya</taxon>
        <taxon>Basidiomycota</taxon>
        <taxon>Ustilaginomycotina</taxon>
        <taxon>Exobasidiomycetes</taxon>
        <taxon>Microstromatales</taxon>
        <taxon>Microstromatales incertae sedis</taxon>
        <taxon>Pseudomicrostroma</taxon>
    </lineage>
</organism>
<sequence>MMRSSRQLSHMRATLAICVALLLSLVAKQSNALYFYTEVGEEKCFIEELPVDTVVVGHYMAETWHADKNAYVIEEDMGIRVSVVERADEHLLVDTTAPAEGKFAFTSHIAGDHDICLSSHPHDSHSYHTSGDHPQIRLHLDIIIGEAKPDNTAADRSHITDLAGRVKNLNDKLKDIRKEQQYQREREALFRDESEKTNARAVIYSAIQGVVLVAACVWQLRTLRVSTEVPEWHRMRKRFD</sequence>
<evidence type="ECO:0000313" key="12">
    <source>
        <dbReference type="Proteomes" id="UP000245942"/>
    </source>
</evidence>
<dbReference type="PANTHER" id="PTHR22811">
    <property type="entry name" value="TRANSMEMBRANE EMP24 DOMAIN-CONTAINING PROTEIN"/>
    <property type="match status" value="1"/>
</dbReference>
<gene>
    <name evidence="11" type="ORF">BCV69DRAFT_264788</name>
</gene>
<dbReference type="InterPro" id="IPR009038">
    <property type="entry name" value="GOLD_dom"/>
</dbReference>
<accession>A0A316UEH9</accession>
<dbReference type="GeneID" id="37012498"/>
<evidence type="ECO:0000256" key="4">
    <source>
        <dbReference type="ARBA" id="ARBA00022729"/>
    </source>
</evidence>
<dbReference type="STRING" id="1684307.A0A316UEH9"/>
<proteinExistence type="inferred from homology"/>
<dbReference type="EMBL" id="KZ819321">
    <property type="protein sequence ID" value="PWN23612.1"/>
    <property type="molecule type" value="Genomic_DNA"/>
</dbReference>
<feature type="signal peptide" evidence="9">
    <location>
        <begin position="1"/>
        <end position="32"/>
    </location>
</feature>
<keyword evidence="6" id="KW-0472">Membrane</keyword>
<dbReference type="SMART" id="SM01190">
    <property type="entry name" value="EMP24_GP25L"/>
    <property type="match status" value="1"/>
</dbReference>
<feature type="domain" description="GOLD" evidence="10">
    <location>
        <begin position="42"/>
        <end position="142"/>
    </location>
</feature>
<keyword evidence="5" id="KW-1133">Transmembrane helix</keyword>
<evidence type="ECO:0000256" key="1">
    <source>
        <dbReference type="ARBA" id="ARBA00004479"/>
    </source>
</evidence>
<comment type="subcellular location">
    <subcellularLocation>
        <location evidence="1 7">Membrane</location>
        <topology evidence="1 7">Single-pass type I membrane protein</topology>
    </subcellularLocation>
</comment>
<evidence type="ECO:0000256" key="8">
    <source>
        <dbReference type="SAM" id="Coils"/>
    </source>
</evidence>
<dbReference type="Pfam" id="PF01105">
    <property type="entry name" value="EMP24_GP25L"/>
    <property type="match status" value="1"/>
</dbReference>
<name>A0A316UEH9_9BASI</name>
<dbReference type="PROSITE" id="PS50866">
    <property type="entry name" value="GOLD"/>
    <property type="match status" value="1"/>
</dbReference>
<evidence type="ECO:0000259" key="10">
    <source>
        <dbReference type="PROSITE" id="PS50866"/>
    </source>
</evidence>
<keyword evidence="4 9" id="KW-0732">Signal</keyword>
<feature type="chain" id="PRO_5016456273" description="GOLD domain-containing protein" evidence="9">
    <location>
        <begin position="33"/>
        <end position="240"/>
    </location>
</feature>
<dbReference type="GO" id="GO:0016020">
    <property type="term" value="C:membrane"/>
    <property type="evidence" value="ECO:0007669"/>
    <property type="project" value="UniProtKB-SubCell"/>
</dbReference>
<dbReference type="Proteomes" id="UP000245942">
    <property type="component" value="Unassembled WGS sequence"/>
</dbReference>
<dbReference type="RefSeq" id="XP_025350772.1">
    <property type="nucleotide sequence ID" value="XM_025490764.1"/>
</dbReference>
<keyword evidence="12" id="KW-1185">Reference proteome</keyword>
<keyword evidence="3 7" id="KW-0812">Transmembrane</keyword>
<evidence type="ECO:0000256" key="3">
    <source>
        <dbReference type="ARBA" id="ARBA00022692"/>
    </source>
</evidence>
<keyword evidence="8" id="KW-0175">Coiled coil</keyword>
<evidence type="ECO:0000256" key="9">
    <source>
        <dbReference type="SAM" id="SignalP"/>
    </source>
</evidence>
<evidence type="ECO:0000256" key="5">
    <source>
        <dbReference type="ARBA" id="ARBA00022989"/>
    </source>
</evidence>
<dbReference type="AlphaFoldDB" id="A0A316UEH9"/>
<comment type="similarity">
    <text evidence="2 7">Belongs to the EMP24/GP25L family.</text>
</comment>